<feature type="transmembrane region" description="Helical" evidence="1">
    <location>
        <begin position="46"/>
        <end position="64"/>
    </location>
</feature>
<feature type="transmembrane region" description="Helical" evidence="1">
    <location>
        <begin position="95"/>
        <end position="115"/>
    </location>
</feature>
<organism evidence="2 3">
    <name type="scientific">Aeromicrobium phragmitis</name>
    <dbReference type="NCBI Taxonomy" id="2478914"/>
    <lineage>
        <taxon>Bacteria</taxon>
        <taxon>Bacillati</taxon>
        <taxon>Actinomycetota</taxon>
        <taxon>Actinomycetes</taxon>
        <taxon>Propionibacteriales</taxon>
        <taxon>Nocardioidaceae</taxon>
        <taxon>Aeromicrobium</taxon>
    </lineage>
</organism>
<gene>
    <name evidence="2" type="ORF">D9V41_04355</name>
</gene>
<keyword evidence="1" id="KW-1133">Transmembrane helix</keyword>
<feature type="transmembrane region" description="Helical" evidence="1">
    <location>
        <begin position="121"/>
        <end position="141"/>
    </location>
</feature>
<dbReference type="EMBL" id="RDBF01000002">
    <property type="protein sequence ID" value="RLV56997.1"/>
    <property type="molecule type" value="Genomic_DNA"/>
</dbReference>
<dbReference type="RefSeq" id="WP_121793298.1">
    <property type="nucleotide sequence ID" value="NZ_RDBF01000002.1"/>
</dbReference>
<protein>
    <submittedName>
        <fullName evidence="2">Uncharacterized protein</fullName>
    </submittedName>
</protein>
<dbReference type="OrthoDB" id="3747626at2"/>
<name>A0A3L8PNK6_9ACTN</name>
<dbReference type="AlphaFoldDB" id="A0A3L8PNK6"/>
<accession>A0A3L8PNK6</accession>
<comment type="caution">
    <text evidence="2">The sequence shown here is derived from an EMBL/GenBank/DDBJ whole genome shotgun (WGS) entry which is preliminary data.</text>
</comment>
<feature type="transmembrane region" description="Helical" evidence="1">
    <location>
        <begin position="17"/>
        <end position="40"/>
    </location>
</feature>
<keyword evidence="1" id="KW-0812">Transmembrane</keyword>
<evidence type="ECO:0000313" key="2">
    <source>
        <dbReference type="EMBL" id="RLV56997.1"/>
    </source>
</evidence>
<evidence type="ECO:0000313" key="3">
    <source>
        <dbReference type="Proteomes" id="UP000282515"/>
    </source>
</evidence>
<evidence type="ECO:0000256" key="1">
    <source>
        <dbReference type="SAM" id="Phobius"/>
    </source>
</evidence>
<proteinExistence type="predicted"/>
<keyword evidence="3" id="KW-1185">Reference proteome</keyword>
<keyword evidence="1" id="KW-0472">Membrane</keyword>
<sequence length="165" mass="17550">MTVPPTPASRAATLRTLIMALISAPLFILVAIVFVLGGLADATLPPLWMIVGLLLLVAGAFGIARTMEGQLTPVPLGTDREQAMSQSFQAFQANLFLRLAILEAPLFIGIVVSFVVDHGPWPALIAGVPTLLALAVALWPTPSAISRAEQRFDRAGGRSYFSEGW</sequence>
<reference evidence="2 3" key="1">
    <citation type="submission" date="2018-10" db="EMBL/GenBank/DDBJ databases">
        <title>Aeromicrobium sp. 9W16Y-2 whole genome shotgun sequence.</title>
        <authorList>
            <person name="Li F."/>
        </authorList>
    </citation>
    <scope>NUCLEOTIDE SEQUENCE [LARGE SCALE GENOMIC DNA]</scope>
    <source>
        <strain evidence="2 3">9W16Y-2</strain>
    </source>
</reference>
<dbReference type="Proteomes" id="UP000282515">
    <property type="component" value="Unassembled WGS sequence"/>
</dbReference>